<organism evidence="1 2">
    <name type="scientific">Physcomitrium patens</name>
    <name type="common">Spreading-leaved earth moss</name>
    <name type="synonym">Physcomitrella patens</name>
    <dbReference type="NCBI Taxonomy" id="3218"/>
    <lineage>
        <taxon>Eukaryota</taxon>
        <taxon>Viridiplantae</taxon>
        <taxon>Streptophyta</taxon>
        <taxon>Embryophyta</taxon>
        <taxon>Bryophyta</taxon>
        <taxon>Bryophytina</taxon>
        <taxon>Bryopsida</taxon>
        <taxon>Funariidae</taxon>
        <taxon>Funariales</taxon>
        <taxon>Funariaceae</taxon>
        <taxon>Physcomitrium</taxon>
    </lineage>
</organism>
<dbReference type="Proteomes" id="UP000006727">
    <property type="component" value="Chromosome 11"/>
</dbReference>
<accession>A0A7I4AA77</accession>
<protein>
    <submittedName>
        <fullName evidence="1">Uncharacterized protein</fullName>
    </submittedName>
</protein>
<sequence>MSCVASVGSSLKADSSLSVELEIIPKKLDSRDTVANTKNEMYVTNKKKKKKNTAEMRWRDRAAVKVIRETRHGGNKT</sequence>
<dbReference type="EnsemblPlants" id="Pp3c11_5620V3.4">
    <property type="protein sequence ID" value="Pp3c11_5620V3.4"/>
    <property type="gene ID" value="Pp3c11_5620"/>
</dbReference>
<evidence type="ECO:0000313" key="1">
    <source>
        <dbReference type="EnsemblPlants" id="Pp3c11_5620V3.4"/>
    </source>
</evidence>
<dbReference type="EMBL" id="ABEU02000011">
    <property type="status" value="NOT_ANNOTATED_CDS"/>
    <property type="molecule type" value="Genomic_DNA"/>
</dbReference>
<reference evidence="1 2" key="1">
    <citation type="journal article" date="2008" name="Science">
        <title>The Physcomitrella genome reveals evolutionary insights into the conquest of land by plants.</title>
        <authorList>
            <person name="Rensing S."/>
            <person name="Lang D."/>
            <person name="Zimmer A."/>
            <person name="Terry A."/>
            <person name="Salamov A."/>
            <person name="Shapiro H."/>
            <person name="Nishiyama T."/>
            <person name="Perroud P.-F."/>
            <person name="Lindquist E."/>
            <person name="Kamisugi Y."/>
            <person name="Tanahashi T."/>
            <person name="Sakakibara K."/>
            <person name="Fujita T."/>
            <person name="Oishi K."/>
            <person name="Shin-I T."/>
            <person name="Kuroki Y."/>
            <person name="Toyoda A."/>
            <person name="Suzuki Y."/>
            <person name="Hashimoto A."/>
            <person name="Yamaguchi K."/>
            <person name="Sugano A."/>
            <person name="Kohara Y."/>
            <person name="Fujiyama A."/>
            <person name="Anterola A."/>
            <person name="Aoki S."/>
            <person name="Ashton N."/>
            <person name="Barbazuk W.B."/>
            <person name="Barker E."/>
            <person name="Bennetzen J."/>
            <person name="Bezanilla M."/>
            <person name="Blankenship R."/>
            <person name="Cho S.H."/>
            <person name="Dutcher S."/>
            <person name="Estelle M."/>
            <person name="Fawcett J.A."/>
            <person name="Gundlach H."/>
            <person name="Hanada K."/>
            <person name="Heyl A."/>
            <person name="Hicks K.A."/>
            <person name="Hugh J."/>
            <person name="Lohr M."/>
            <person name="Mayer K."/>
            <person name="Melkozernov A."/>
            <person name="Murata T."/>
            <person name="Nelson D."/>
            <person name="Pils B."/>
            <person name="Prigge M."/>
            <person name="Reiss B."/>
            <person name="Renner T."/>
            <person name="Rombauts S."/>
            <person name="Rushton P."/>
            <person name="Sanderfoot A."/>
            <person name="Schween G."/>
            <person name="Shiu S.-H."/>
            <person name="Stueber K."/>
            <person name="Theodoulou F.L."/>
            <person name="Tu H."/>
            <person name="Van de Peer Y."/>
            <person name="Verrier P.J."/>
            <person name="Waters E."/>
            <person name="Wood A."/>
            <person name="Yang L."/>
            <person name="Cove D."/>
            <person name="Cuming A."/>
            <person name="Hasebe M."/>
            <person name="Lucas S."/>
            <person name="Mishler D.B."/>
            <person name="Reski R."/>
            <person name="Grigoriev I."/>
            <person name="Quatrano R.S."/>
            <person name="Boore J.L."/>
        </authorList>
    </citation>
    <scope>NUCLEOTIDE SEQUENCE [LARGE SCALE GENOMIC DNA]</scope>
    <source>
        <strain evidence="1 2">cv. Gransden 2004</strain>
    </source>
</reference>
<reference evidence="1 2" key="2">
    <citation type="journal article" date="2018" name="Plant J.">
        <title>The Physcomitrella patens chromosome-scale assembly reveals moss genome structure and evolution.</title>
        <authorList>
            <person name="Lang D."/>
            <person name="Ullrich K.K."/>
            <person name="Murat F."/>
            <person name="Fuchs J."/>
            <person name="Jenkins J."/>
            <person name="Haas F.B."/>
            <person name="Piednoel M."/>
            <person name="Gundlach H."/>
            <person name="Van Bel M."/>
            <person name="Meyberg R."/>
            <person name="Vives C."/>
            <person name="Morata J."/>
            <person name="Symeonidi A."/>
            <person name="Hiss M."/>
            <person name="Muchero W."/>
            <person name="Kamisugi Y."/>
            <person name="Saleh O."/>
            <person name="Blanc G."/>
            <person name="Decker E.L."/>
            <person name="van Gessel N."/>
            <person name="Grimwood J."/>
            <person name="Hayes R.D."/>
            <person name="Graham S.W."/>
            <person name="Gunter L.E."/>
            <person name="McDaniel S.F."/>
            <person name="Hoernstein S.N.W."/>
            <person name="Larsson A."/>
            <person name="Li F.W."/>
            <person name="Perroud P.F."/>
            <person name="Phillips J."/>
            <person name="Ranjan P."/>
            <person name="Rokshar D.S."/>
            <person name="Rothfels C.J."/>
            <person name="Schneider L."/>
            <person name="Shu S."/>
            <person name="Stevenson D.W."/>
            <person name="Thummler F."/>
            <person name="Tillich M."/>
            <person name="Villarreal Aguilar J.C."/>
            <person name="Widiez T."/>
            <person name="Wong G.K."/>
            <person name="Wymore A."/>
            <person name="Zhang Y."/>
            <person name="Zimmer A.D."/>
            <person name="Quatrano R.S."/>
            <person name="Mayer K.F.X."/>
            <person name="Goodstein D."/>
            <person name="Casacuberta J.M."/>
            <person name="Vandepoele K."/>
            <person name="Reski R."/>
            <person name="Cuming A.C."/>
            <person name="Tuskan G.A."/>
            <person name="Maumus F."/>
            <person name="Salse J."/>
            <person name="Schmutz J."/>
            <person name="Rensing S.A."/>
        </authorList>
    </citation>
    <scope>NUCLEOTIDE SEQUENCE [LARGE SCALE GENOMIC DNA]</scope>
    <source>
        <strain evidence="1 2">cv. Gransden 2004</strain>
    </source>
</reference>
<dbReference type="Gramene" id="Pp3c11_5620V3.4">
    <property type="protein sequence ID" value="Pp3c11_5620V3.4"/>
    <property type="gene ID" value="Pp3c11_5620"/>
</dbReference>
<keyword evidence="2" id="KW-1185">Reference proteome</keyword>
<proteinExistence type="predicted"/>
<dbReference type="AlphaFoldDB" id="A0A7I4AA77"/>
<reference evidence="1" key="3">
    <citation type="submission" date="2020-12" db="UniProtKB">
        <authorList>
            <consortium name="EnsemblPlants"/>
        </authorList>
    </citation>
    <scope>IDENTIFICATION</scope>
</reference>
<evidence type="ECO:0000313" key="2">
    <source>
        <dbReference type="Proteomes" id="UP000006727"/>
    </source>
</evidence>
<name>A0A7I4AA77_PHYPA</name>